<evidence type="ECO:0000256" key="4">
    <source>
        <dbReference type="RuleBase" id="RU365069"/>
    </source>
</evidence>
<dbReference type="PANTHER" id="PTHR13043">
    <property type="entry name" value="EXOCYST COMPLEX COMPONENT SEC5"/>
    <property type="match status" value="1"/>
</dbReference>
<dbReference type="EMBL" id="GL883006">
    <property type="protein sequence ID" value="EGG24846.1"/>
    <property type="molecule type" value="Genomic_DNA"/>
</dbReference>
<organism evidence="7 8">
    <name type="scientific">Cavenderia fasciculata</name>
    <name type="common">Slime mold</name>
    <name type="synonym">Dictyostelium fasciculatum</name>
    <dbReference type="NCBI Taxonomy" id="261658"/>
    <lineage>
        <taxon>Eukaryota</taxon>
        <taxon>Amoebozoa</taxon>
        <taxon>Evosea</taxon>
        <taxon>Eumycetozoa</taxon>
        <taxon>Dictyostelia</taxon>
        <taxon>Acytosteliales</taxon>
        <taxon>Cavenderiaceae</taxon>
        <taxon>Cavenderia</taxon>
    </lineage>
</organism>
<evidence type="ECO:0000259" key="6">
    <source>
        <dbReference type="PROSITE" id="PS50200"/>
    </source>
</evidence>
<keyword evidence="4" id="KW-0653">Protein transport</keyword>
<reference evidence="8" key="1">
    <citation type="journal article" date="2011" name="Genome Res.">
        <title>Phylogeny-wide analysis of social amoeba genomes highlights ancient origins for complex intercellular communication.</title>
        <authorList>
            <person name="Heidel A.J."/>
            <person name="Lawal H.M."/>
            <person name="Felder M."/>
            <person name="Schilde C."/>
            <person name="Helps N.R."/>
            <person name="Tunggal B."/>
            <person name="Rivero F."/>
            <person name="John U."/>
            <person name="Schleicher M."/>
            <person name="Eichinger L."/>
            <person name="Platzer M."/>
            <person name="Noegel A.A."/>
            <person name="Schaap P."/>
            <person name="Gloeckner G."/>
        </authorList>
    </citation>
    <scope>NUCLEOTIDE SEQUENCE [LARGE SCALE GENOMIC DNA]</scope>
    <source>
        <strain evidence="8">SH3</strain>
    </source>
</reference>
<dbReference type="RefSeq" id="XP_004362697.1">
    <property type="nucleotide sequence ID" value="XM_004362640.1"/>
</dbReference>
<dbReference type="InterPro" id="IPR000159">
    <property type="entry name" value="RA_dom"/>
</dbReference>
<accession>F4PGL2</accession>
<gene>
    <name evidence="7" type="primary">exoc2</name>
    <name evidence="7" type="ORF">DFA_03091</name>
</gene>
<dbReference type="InterPro" id="IPR029175">
    <property type="entry name" value="EXOC2/Sec5"/>
</dbReference>
<keyword evidence="3 4" id="KW-0268">Exocytosis</keyword>
<dbReference type="OMA" id="FEHFVKC"/>
<dbReference type="Pfam" id="PF15469">
    <property type="entry name" value="Sec5"/>
    <property type="match status" value="2"/>
</dbReference>
<evidence type="ECO:0000313" key="8">
    <source>
        <dbReference type="Proteomes" id="UP000007797"/>
    </source>
</evidence>
<evidence type="ECO:0000256" key="5">
    <source>
        <dbReference type="SAM" id="MobiDB-lite"/>
    </source>
</evidence>
<keyword evidence="2 4" id="KW-0813">Transport</keyword>
<evidence type="ECO:0000313" key="7">
    <source>
        <dbReference type="EMBL" id="EGG24846.1"/>
    </source>
</evidence>
<dbReference type="OrthoDB" id="26242at2759"/>
<comment type="subunit">
    <text evidence="4">Component of the exocyst complex.</text>
</comment>
<dbReference type="GO" id="GO:0000145">
    <property type="term" value="C:exocyst"/>
    <property type="evidence" value="ECO:0007669"/>
    <property type="project" value="UniProtKB-UniRule"/>
</dbReference>
<dbReference type="PROSITE" id="PS50200">
    <property type="entry name" value="RA"/>
    <property type="match status" value="1"/>
</dbReference>
<feature type="region of interest" description="Disordered" evidence="5">
    <location>
        <begin position="1"/>
        <end position="23"/>
    </location>
</feature>
<evidence type="ECO:0000256" key="3">
    <source>
        <dbReference type="ARBA" id="ARBA00022483"/>
    </source>
</evidence>
<dbReference type="Proteomes" id="UP000007797">
    <property type="component" value="Unassembled WGS sequence"/>
</dbReference>
<feature type="domain" description="Ras-associating" evidence="6">
    <location>
        <begin position="386"/>
        <end position="484"/>
    </location>
</feature>
<dbReference type="SUPFAM" id="SSF54236">
    <property type="entry name" value="Ubiquitin-like"/>
    <property type="match status" value="1"/>
</dbReference>
<dbReference type="GO" id="GO:0006893">
    <property type="term" value="P:Golgi to plasma membrane transport"/>
    <property type="evidence" value="ECO:0007669"/>
    <property type="project" value="UniProtKB-UniRule"/>
</dbReference>
<comment type="similarity">
    <text evidence="1 4">Belongs to the SEC5 family.</text>
</comment>
<dbReference type="InterPro" id="IPR039481">
    <property type="entry name" value="EXOC2/Sec5_N_dom"/>
</dbReference>
<comment type="function">
    <text evidence="4">Component of the exocyst complex involved in the docking of exocytic vesicles with fusion sites on the plasma membrane.</text>
</comment>
<protein>
    <recommendedName>
        <fullName evidence="4">Exocyst complex component 2</fullName>
    </recommendedName>
</protein>
<proteinExistence type="inferred from homology"/>
<dbReference type="GO" id="GO:0006887">
    <property type="term" value="P:exocytosis"/>
    <property type="evidence" value="ECO:0007669"/>
    <property type="project" value="UniProtKB-KW"/>
</dbReference>
<dbReference type="PANTHER" id="PTHR13043:SF1">
    <property type="entry name" value="EXOCYST COMPLEX COMPONENT 2"/>
    <property type="match status" value="1"/>
</dbReference>
<dbReference type="InterPro" id="IPR029071">
    <property type="entry name" value="Ubiquitin-like_domsf"/>
</dbReference>
<dbReference type="Gene3D" id="3.10.20.90">
    <property type="entry name" value="Phosphatidylinositol 3-kinase Catalytic Subunit, Chain A, domain 1"/>
    <property type="match status" value="1"/>
</dbReference>
<name>F4PGL2_CACFS</name>
<dbReference type="GO" id="GO:0015031">
    <property type="term" value="P:protein transport"/>
    <property type="evidence" value="ECO:0007669"/>
    <property type="project" value="UniProtKB-KW"/>
</dbReference>
<dbReference type="GeneID" id="14876975"/>
<evidence type="ECO:0000256" key="1">
    <source>
        <dbReference type="ARBA" id="ARBA00010578"/>
    </source>
</evidence>
<sequence>MSSSDSDSDSSYESDDELQEPTSWHQLKDGWQDFIVEDGAFIVPAEGSAAAAAESLQIEDSNRFNDPLGILKIPPRKSQGVKGHLISLESEQFDPVVFLSEIHSQTKFTELSVGLSKLKEASNSKDLEIKYLVKDNFEHFVKCKDTVDEVYNLITSSKMLDDMSGSFKKIIDKSEVVYDPLLQGKQEADHIRKVLTLLNKFKFIFKLPGKIQENIRNGEFDKVVHNYKYAKSVITTNNKKAFQRVLNDIEKMIEDFRSSMFASLRDPQSKPDYLKKVIRVLMEIGNGKGEWANAGDPCWYCLSHKNKAITTLISQCHDDQTLLHHKRIKRLSILLLSNIPNLYKMGRSYVEGRFDYGSEKFSSTITSGKKELALQQQLLGGTQKKKEKSISVIVHYLDETFSSYRIDNDKRVRDLVAMCMKRFTDPESEYCLYKLSEKKGKDSSSVGHIKLVELDPAESPYKIYKKWVSKGVSTRKFLFKKRSEEFSKNSQGKHVVQKDLNSTFKSHKKQYSAATSLLNEENFKKLIIELLQLYADKVQDLFFNDDDEVTATGQLAASSGGLSLDDEVVGSDTTNMVENVNEVIKCHDMLVGLGMPDPYVQSIKDLVGNLTLHFVNRICSEMVGEISFLYLLEDWSINDETKGVITANQIDGMVTTKLLNEFFNCTKSNLDKLSFLVNSPQLLKHVEKALCEAIESFGDCLHHLAFTNSSTSNTILLTNSIDNKDNNDQLVSDDEDNISSLASSTNQSSLNNSSMVPTIIDDIPKSTKLLLSLSNCSTVVSKTAIQLRDYYVTLFHRACSDRIKKVIQKMGSLELRILEEYVHLKSKPLCEAVHRGILYSGTDWSTNKPPTKVGDYVMTVLTKMVFIHNEVIKTINSLDVARGIITRILEKLLISFQFMHSQLDPTFLSVNGQMQLMLDILFLEHVLATNTNQKTEKISSALKQTLSLTPKDNYNRSQPINIKYLESIIESQLHKTSLLFNCFK</sequence>
<evidence type="ECO:0000256" key="2">
    <source>
        <dbReference type="ARBA" id="ARBA00022448"/>
    </source>
</evidence>
<keyword evidence="8" id="KW-1185">Reference proteome</keyword>
<dbReference type="AlphaFoldDB" id="F4PGL2"/>
<dbReference type="GO" id="GO:0007165">
    <property type="term" value="P:signal transduction"/>
    <property type="evidence" value="ECO:0007669"/>
    <property type="project" value="InterPro"/>
</dbReference>
<dbReference type="KEGG" id="dfa:DFA_03091"/>
<dbReference type="STRING" id="1054147.F4PGL2"/>
<feature type="compositionally biased region" description="Acidic residues" evidence="5">
    <location>
        <begin position="1"/>
        <end position="19"/>
    </location>
</feature>